<dbReference type="Proteomes" id="UP000026915">
    <property type="component" value="Chromosome 4"/>
</dbReference>
<accession>A0A061EDC2</accession>
<evidence type="ECO:0000313" key="6">
    <source>
        <dbReference type="Proteomes" id="UP000026915"/>
    </source>
</evidence>
<dbReference type="GO" id="GO:0005524">
    <property type="term" value="F:ATP binding"/>
    <property type="evidence" value="ECO:0007669"/>
    <property type="project" value="UniProtKB-UniRule"/>
</dbReference>
<evidence type="ECO:0000259" key="4">
    <source>
        <dbReference type="PROSITE" id="PS50011"/>
    </source>
</evidence>
<dbReference type="PROSITE" id="PS00107">
    <property type="entry name" value="PROTEIN_KINASE_ATP"/>
    <property type="match status" value="1"/>
</dbReference>
<dbReference type="GO" id="GO:0005886">
    <property type="term" value="C:plasma membrane"/>
    <property type="evidence" value="ECO:0000318"/>
    <property type="project" value="GO_Central"/>
</dbReference>
<dbReference type="InParanoid" id="A0A061EDC2"/>
<dbReference type="InterPro" id="IPR001245">
    <property type="entry name" value="Ser-Thr/Tyr_kinase_cat_dom"/>
</dbReference>
<dbReference type="OMA" id="DIAMQCT"/>
<sequence length="315" mass="35510">MGGKCFKAVKGGGTPESPEQELKIPLRDIQLATQNFSQNYIGTGMTSSVYKCLLHDRVVAVKRMNIMVGYSYLKGEKRYIRFDFVFVVDAKALREFQHPKIVKFVGFCQEGNERLIVSEYVKGKNLHQCLHGNPNVVPYITWKQRFQIAVDIAEGIQYLHQQGVIHRRLRSTNVLLDQNLTARIADYGFREIRETYTQSRICDRGPISGALEYLCPQYMTLGIAGKNSDVYAYGIVLLELLSGKDALGLIYWVSDRLKEGRYLDICDPRIISEIDDQIFKVAVDIAMQCTAANLGDRPEISDVVVALGACRNVVG</sequence>
<dbReference type="InterPro" id="IPR017441">
    <property type="entry name" value="Protein_kinase_ATP_BS"/>
</dbReference>
<dbReference type="STRING" id="3641.A0A061EDC2"/>
<protein>
    <submittedName>
        <fullName evidence="5">Kinase family protein</fullName>
    </submittedName>
</protein>
<dbReference type="eggNOG" id="KOG1187">
    <property type="taxonomic scope" value="Eukaryota"/>
</dbReference>
<dbReference type="Gene3D" id="1.10.510.10">
    <property type="entry name" value="Transferase(Phosphotransferase) domain 1"/>
    <property type="match status" value="1"/>
</dbReference>
<dbReference type="SUPFAM" id="SSF56112">
    <property type="entry name" value="Protein kinase-like (PK-like)"/>
    <property type="match status" value="1"/>
</dbReference>
<keyword evidence="1 3" id="KW-0547">Nucleotide-binding</keyword>
<dbReference type="Gramene" id="EOY02931">
    <property type="protein sequence ID" value="EOY02931"/>
    <property type="gene ID" value="TCM_017333"/>
</dbReference>
<keyword evidence="2 3" id="KW-0067">ATP-binding</keyword>
<dbReference type="Gene3D" id="3.30.200.20">
    <property type="entry name" value="Phosphorylase Kinase, domain 1"/>
    <property type="match status" value="1"/>
</dbReference>
<dbReference type="PANTHER" id="PTHR27001:SF931">
    <property type="entry name" value="OS11G0664100 PROTEIN"/>
    <property type="match status" value="1"/>
</dbReference>
<dbReference type="InterPro" id="IPR011009">
    <property type="entry name" value="Kinase-like_dom_sf"/>
</dbReference>
<dbReference type="EMBL" id="CM001882">
    <property type="protein sequence ID" value="EOY02931.1"/>
    <property type="molecule type" value="Genomic_DNA"/>
</dbReference>
<name>A0A061EDC2_THECC</name>
<reference evidence="5 6" key="1">
    <citation type="journal article" date="2013" name="Genome Biol.">
        <title>The genome sequence of the most widely cultivated cacao type and its use to identify candidate genes regulating pod color.</title>
        <authorList>
            <person name="Motamayor J.C."/>
            <person name="Mockaitis K."/>
            <person name="Schmutz J."/>
            <person name="Haiminen N."/>
            <person name="Iii D.L."/>
            <person name="Cornejo O."/>
            <person name="Findley S.D."/>
            <person name="Zheng P."/>
            <person name="Utro F."/>
            <person name="Royaert S."/>
            <person name="Saski C."/>
            <person name="Jenkins J."/>
            <person name="Podicheti R."/>
            <person name="Zhao M."/>
            <person name="Scheffler B.E."/>
            <person name="Stack J.C."/>
            <person name="Feltus F.A."/>
            <person name="Mustiga G.M."/>
            <person name="Amores F."/>
            <person name="Phillips W."/>
            <person name="Marelli J.P."/>
            <person name="May G.D."/>
            <person name="Shapiro H."/>
            <person name="Ma J."/>
            <person name="Bustamante C.D."/>
            <person name="Schnell R.J."/>
            <person name="Main D."/>
            <person name="Gilbert D."/>
            <person name="Parida L."/>
            <person name="Kuhn D.N."/>
        </authorList>
    </citation>
    <scope>NUCLEOTIDE SEQUENCE [LARGE SCALE GENOMIC DNA]</scope>
    <source>
        <strain evidence="6">cv. Matina 1-6</strain>
    </source>
</reference>
<dbReference type="InterPro" id="IPR000719">
    <property type="entry name" value="Prot_kinase_dom"/>
</dbReference>
<dbReference type="PANTHER" id="PTHR27001">
    <property type="entry name" value="OS01G0253100 PROTEIN"/>
    <property type="match status" value="1"/>
</dbReference>
<feature type="domain" description="Protein kinase" evidence="4">
    <location>
        <begin position="35"/>
        <end position="314"/>
    </location>
</feature>
<proteinExistence type="predicted"/>
<dbReference type="AlphaFoldDB" id="A0A061EDC2"/>
<organism evidence="5 6">
    <name type="scientific">Theobroma cacao</name>
    <name type="common">Cacao</name>
    <name type="synonym">Cocoa</name>
    <dbReference type="NCBI Taxonomy" id="3641"/>
    <lineage>
        <taxon>Eukaryota</taxon>
        <taxon>Viridiplantae</taxon>
        <taxon>Streptophyta</taxon>
        <taxon>Embryophyta</taxon>
        <taxon>Tracheophyta</taxon>
        <taxon>Spermatophyta</taxon>
        <taxon>Magnoliopsida</taxon>
        <taxon>eudicotyledons</taxon>
        <taxon>Gunneridae</taxon>
        <taxon>Pentapetalae</taxon>
        <taxon>rosids</taxon>
        <taxon>malvids</taxon>
        <taxon>Malvales</taxon>
        <taxon>Malvaceae</taxon>
        <taxon>Byttnerioideae</taxon>
        <taxon>Theobroma</taxon>
    </lineage>
</organism>
<dbReference type="GO" id="GO:0004672">
    <property type="term" value="F:protein kinase activity"/>
    <property type="evidence" value="ECO:0000318"/>
    <property type="project" value="GO_Central"/>
</dbReference>
<gene>
    <name evidence="5" type="ORF">TCM_017333</name>
</gene>
<evidence type="ECO:0000256" key="3">
    <source>
        <dbReference type="PROSITE-ProRule" id="PRU10141"/>
    </source>
</evidence>
<evidence type="ECO:0000313" key="5">
    <source>
        <dbReference type="EMBL" id="EOY02931.1"/>
    </source>
</evidence>
<keyword evidence="5" id="KW-0808">Transferase</keyword>
<evidence type="ECO:0000256" key="1">
    <source>
        <dbReference type="ARBA" id="ARBA00022741"/>
    </source>
</evidence>
<dbReference type="Pfam" id="PF07714">
    <property type="entry name" value="PK_Tyr_Ser-Thr"/>
    <property type="match status" value="1"/>
</dbReference>
<dbReference type="HOGENOM" id="CLU_000288_21_4_1"/>
<dbReference type="PROSITE" id="PS50011">
    <property type="entry name" value="PROTEIN_KINASE_DOM"/>
    <property type="match status" value="1"/>
</dbReference>
<feature type="binding site" evidence="3">
    <location>
        <position position="62"/>
    </location>
    <ligand>
        <name>ATP</name>
        <dbReference type="ChEBI" id="CHEBI:30616"/>
    </ligand>
</feature>
<keyword evidence="6" id="KW-1185">Reference proteome</keyword>
<evidence type="ECO:0000256" key="2">
    <source>
        <dbReference type="ARBA" id="ARBA00022840"/>
    </source>
</evidence>
<keyword evidence="5" id="KW-0418">Kinase</keyword>